<dbReference type="InterPro" id="IPR050267">
    <property type="entry name" value="Anti-sigma-factor_SerPK"/>
</dbReference>
<organism evidence="4 5">
    <name type="scientific">Saccharothrix tamanrassetensis</name>
    <dbReference type="NCBI Taxonomy" id="1051531"/>
    <lineage>
        <taxon>Bacteria</taxon>
        <taxon>Bacillati</taxon>
        <taxon>Actinomycetota</taxon>
        <taxon>Actinomycetes</taxon>
        <taxon>Pseudonocardiales</taxon>
        <taxon>Pseudonocardiaceae</taxon>
        <taxon>Saccharothrix</taxon>
    </lineage>
</organism>
<evidence type="ECO:0000313" key="4">
    <source>
        <dbReference type="EMBL" id="MBB5957979.1"/>
    </source>
</evidence>
<dbReference type="InterPro" id="IPR036890">
    <property type="entry name" value="HATPase_C_sf"/>
</dbReference>
<dbReference type="RefSeq" id="WP_184693570.1">
    <property type="nucleotide sequence ID" value="NZ_JACHJN010000007.1"/>
</dbReference>
<dbReference type="InterPro" id="IPR047718">
    <property type="entry name" value="RsbA-like_anti_sig"/>
</dbReference>
<sequence length="319" mass="34821">MTTSARAGTRGYDHAAACYRSYDDLLAIVVPFVDAGLDAGETVVVSLDRDKTELVRAALPKAADIAFLVADDVYARPAAAIKSYRELMAGLVAGGARRIRIFGEVPRSALGATWDWWARYEAAVNHIYDEFPLRSMCGYDVRVTPRHVLDDVASTHPFVVTADGRHLTNDHYVEPPSFLSVSRPLTDYPIQLTPPLVDLIDPTPIAARQAVLDANRSGLTSEEVDDMLLSVTEVVTNANRHGSPPVRVRLWSDTERLVVTVHDRGTGPGDPFAGLLPAPNRSTGGFGLWLAHQLCHHVAFARDEDGFTIRLTMGDPDRG</sequence>
<dbReference type="CDD" id="cd16936">
    <property type="entry name" value="HATPase_RsbW-like"/>
    <property type="match status" value="1"/>
</dbReference>
<evidence type="ECO:0000313" key="5">
    <source>
        <dbReference type="Proteomes" id="UP000547510"/>
    </source>
</evidence>
<name>A0A841CL04_9PSEU</name>
<comment type="caution">
    <text evidence="4">The sequence shown here is derived from an EMBL/GenBank/DDBJ whole genome shotgun (WGS) entry which is preliminary data.</text>
</comment>
<reference evidence="4 5" key="1">
    <citation type="submission" date="2020-08" db="EMBL/GenBank/DDBJ databases">
        <title>Genomic Encyclopedia of Type Strains, Phase III (KMG-III): the genomes of soil and plant-associated and newly described type strains.</title>
        <authorList>
            <person name="Whitman W."/>
        </authorList>
    </citation>
    <scope>NUCLEOTIDE SEQUENCE [LARGE SCALE GENOMIC DNA]</scope>
    <source>
        <strain evidence="4 5">CECT 8640</strain>
    </source>
</reference>
<dbReference type="PANTHER" id="PTHR35526:SF3">
    <property type="entry name" value="ANTI-SIGMA-F FACTOR RSBW"/>
    <property type="match status" value="1"/>
</dbReference>
<feature type="domain" description="Histidine kinase/HSP90-like ATPase" evidence="2">
    <location>
        <begin position="207"/>
        <end position="312"/>
    </location>
</feature>
<keyword evidence="1" id="KW-0808">Transferase</keyword>
<evidence type="ECO:0000259" key="3">
    <source>
        <dbReference type="Pfam" id="PF14417"/>
    </source>
</evidence>
<dbReference type="Proteomes" id="UP000547510">
    <property type="component" value="Unassembled WGS sequence"/>
</dbReference>
<dbReference type="NCBIfam" id="NF041045">
    <property type="entry name" value="RsbA_anti_sig"/>
    <property type="match status" value="1"/>
</dbReference>
<dbReference type="Pfam" id="PF14417">
    <property type="entry name" value="MEDS"/>
    <property type="match status" value="1"/>
</dbReference>
<keyword evidence="1" id="KW-0418">Kinase</keyword>
<accession>A0A841CL04</accession>
<dbReference type="Gene3D" id="3.30.565.10">
    <property type="entry name" value="Histidine kinase-like ATPase, C-terminal domain"/>
    <property type="match status" value="1"/>
</dbReference>
<dbReference type="GO" id="GO:0004674">
    <property type="term" value="F:protein serine/threonine kinase activity"/>
    <property type="evidence" value="ECO:0007669"/>
    <property type="project" value="UniProtKB-KW"/>
</dbReference>
<dbReference type="InterPro" id="IPR003594">
    <property type="entry name" value="HATPase_dom"/>
</dbReference>
<dbReference type="EMBL" id="JACHJN010000007">
    <property type="protein sequence ID" value="MBB5957979.1"/>
    <property type="molecule type" value="Genomic_DNA"/>
</dbReference>
<evidence type="ECO:0000259" key="2">
    <source>
        <dbReference type="Pfam" id="PF13581"/>
    </source>
</evidence>
<dbReference type="PANTHER" id="PTHR35526">
    <property type="entry name" value="ANTI-SIGMA-F FACTOR RSBW-RELATED"/>
    <property type="match status" value="1"/>
</dbReference>
<dbReference type="Pfam" id="PF13581">
    <property type="entry name" value="HATPase_c_2"/>
    <property type="match status" value="1"/>
</dbReference>
<proteinExistence type="predicted"/>
<keyword evidence="5" id="KW-1185">Reference proteome</keyword>
<keyword evidence="1" id="KW-0723">Serine/threonine-protein kinase</keyword>
<protein>
    <submittedName>
        <fullName evidence="4">Anti-sigma regulatory factor (Ser/Thr protein kinase)</fullName>
    </submittedName>
</protein>
<evidence type="ECO:0000256" key="1">
    <source>
        <dbReference type="ARBA" id="ARBA00022527"/>
    </source>
</evidence>
<dbReference type="AlphaFoldDB" id="A0A841CL04"/>
<feature type="domain" description="MEDS" evidence="3">
    <location>
        <begin position="13"/>
        <end position="157"/>
    </location>
</feature>
<gene>
    <name evidence="4" type="ORF">FHS29_004587</name>
</gene>
<dbReference type="InterPro" id="IPR025847">
    <property type="entry name" value="MEDS_domain"/>
</dbReference>
<dbReference type="SUPFAM" id="SSF55874">
    <property type="entry name" value="ATPase domain of HSP90 chaperone/DNA topoisomerase II/histidine kinase"/>
    <property type="match status" value="1"/>
</dbReference>